<reference evidence="1" key="1">
    <citation type="submission" date="2014-11" db="EMBL/GenBank/DDBJ databases">
        <authorList>
            <person name="Amaro Gonzalez C."/>
        </authorList>
    </citation>
    <scope>NUCLEOTIDE SEQUENCE</scope>
</reference>
<sequence length="25" mass="2502">MQVRLFGGAIPASCLMHAGIGTSPS</sequence>
<evidence type="ECO:0000313" key="1">
    <source>
        <dbReference type="EMBL" id="JAH12925.1"/>
    </source>
</evidence>
<name>A0A0E9Q9C0_ANGAN</name>
<dbReference type="EMBL" id="GBXM01095652">
    <property type="protein sequence ID" value="JAH12925.1"/>
    <property type="molecule type" value="Transcribed_RNA"/>
</dbReference>
<reference evidence="1" key="2">
    <citation type="journal article" date="2015" name="Fish Shellfish Immunol.">
        <title>Early steps in the European eel (Anguilla anguilla)-Vibrio vulnificus interaction in the gills: Role of the RtxA13 toxin.</title>
        <authorList>
            <person name="Callol A."/>
            <person name="Pajuelo D."/>
            <person name="Ebbesson L."/>
            <person name="Teles M."/>
            <person name="MacKenzie S."/>
            <person name="Amaro C."/>
        </authorList>
    </citation>
    <scope>NUCLEOTIDE SEQUENCE</scope>
</reference>
<dbReference type="AlphaFoldDB" id="A0A0E9Q9C0"/>
<protein>
    <submittedName>
        <fullName evidence="1">Uncharacterized protein</fullName>
    </submittedName>
</protein>
<accession>A0A0E9Q9C0</accession>
<organism evidence="1">
    <name type="scientific">Anguilla anguilla</name>
    <name type="common">European freshwater eel</name>
    <name type="synonym">Muraena anguilla</name>
    <dbReference type="NCBI Taxonomy" id="7936"/>
    <lineage>
        <taxon>Eukaryota</taxon>
        <taxon>Metazoa</taxon>
        <taxon>Chordata</taxon>
        <taxon>Craniata</taxon>
        <taxon>Vertebrata</taxon>
        <taxon>Euteleostomi</taxon>
        <taxon>Actinopterygii</taxon>
        <taxon>Neopterygii</taxon>
        <taxon>Teleostei</taxon>
        <taxon>Anguilliformes</taxon>
        <taxon>Anguillidae</taxon>
        <taxon>Anguilla</taxon>
    </lineage>
</organism>
<proteinExistence type="predicted"/>